<protein>
    <submittedName>
        <fullName evidence="1">Uncharacterized protein</fullName>
    </submittedName>
</protein>
<sequence length="75" mass="7786">MISTGGCPTWVPGEGYLNNMSLYGTITLNGANVVQGSTIAAFGPGGESDVRAVNDIGAQSDYFLTIRSENADKIT</sequence>
<proteinExistence type="predicted"/>
<dbReference type="EMBL" id="ATBP01003182">
    <property type="protein sequence ID" value="ETR65130.1"/>
    <property type="molecule type" value="Genomic_DNA"/>
</dbReference>
<accession>A0A1V1NRB7</accession>
<dbReference type="Proteomes" id="UP000189670">
    <property type="component" value="Unassembled WGS sequence"/>
</dbReference>
<name>A0A1V1NRB7_9BACT</name>
<reference evidence="2" key="1">
    <citation type="submission" date="2012-11" db="EMBL/GenBank/DDBJ databases">
        <authorList>
            <person name="Lucero-Rivera Y.E."/>
            <person name="Tovar-Ramirez D."/>
        </authorList>
    </citation>
    <scope>NUCLEOTIDE SEQUENCE [LARGE SCALE GENOMIC DNA]</scope>
    <source>
        <strain evidence="2">Araruama</strain>
    </source>
</reference>
<comment type="caution">
    <text evidence="1">The sequence shown here is derived from an EMBL/GenBank/DDBJ whole genome shotgun (WGS) entry which is preliminary data.</text>
</comment>
<evidence type="ECO:0000313" key="1">
    <source>
        <dbReference type="EMBL" id="ETR65130.1"/>
    </source>
</evidence>
<feature type="non-terminal residue" evidence="1">
    <location>
        <position position="75"/>
    </location>
</feature>
<evidence type="ECO:0000313" key="2">
    <source>
        <dbReference type="Proteomes" id="UP000189670"/>
    </source>
</evidence>
<dbReference type="AlphaFoldDB" id="A0A1V1NRB7"/>
<gene>
    <name evidence="1" type="ORF">OMM_14775</name>
</gene>
<organism evidence="1 2">
    <name type="scientific">Candidatus Magnetoglobus multicellularis str. Araruama</name>
    <dbReference type="NCBI Taxonomy" id="890399"/>
    <lineage>
        <taxon>Bacteria</taxon>
        <taxon>Pseudomonadati</taxon>
        <taxon>Thermodesulfobacteriota</taxon>
        <taxon>Desulfobacteria</taxon>
        <taxon>Desulfobacterales</taxon>
        <taxon>Desulfobacteraceae</taxon>
        <taxon>Candidatus Magnetoglobus</taxon>
    </lineage>
</organism>